<dbReference type="OrthoDB" id="359886at2759"/>
<evidence type="ECO:0000256" key="2">
    <source>
        <dbReference type="ARBA" id="ARBA00023015"/>
    </source>
</evidence>
<accession>I7I9N2</accession>
<evidence type="ECO:0000313" key="6">
    <source>
        <dbReference type="EMBL" id="CCF75334.1"/>
    </source>
</evidence>
<sequence>MDIDSNLSCNSNLDVNIQYLSNDVGAAHVENVTESFYNEHTNVNCDPDTSDFTAYNDKERVDFIDNHILSSKINRGTHVNNYNVIRHTYYDEWMIKTVSWIAMNIGFKQIDISAIELLSSYTIKLIQDLGRRAQTLARIRSSECCNYIDTKTALQNTYPHFYNEIFIHAKFLSIKPMPTSISSGHYHTKSQPALLANPSFLYYECLLAAGDSIANVMSKSPKIIPKNDNKYSVPINIAQYIDTNINTGNSQEEIVDNCASNDSGSIGVYVAGGYSANDEPLYQKLVMSRRKFCHKHFPILPIECFRDNKGQSFDNEYSYLPDIGDSTQTIEKQKIVLQSELPLLQ</sequence>
<protein>
    <recommendedName>
        <fullName evidence="5">Bromodomain associated domain-containing protein</fullName>
    </recommendedName>
</protein>
<dbReference type="KEGG" id="bmic:BmR1_04g05680"/>
<organism evidence="6 7">
    <name type="scientific">Babesia microti (strain RI)</name>
    <dbReference type="NCBI Taxonomy" id="1133968"/>
    <lineage>
        <taxon>Eukaryota</taxon>
        <taxon>Sar</taxon>
        <taxon>Alveolata</taxon>
        <taxon>Apicomplexa</taxon>
        <taxon>Aconoidasida</taxon>
        <taxon>Piroplasmida</taxon>
        <taxon>Babesiidae</taxon>
        <taxon>Babesia</taxon>
    </lineage>
</organism>
<reference evidence="6 7" key="1">
    <citation type="journal article" date="2012" name="Nucleic Acids Res.">
        <title>Sequencing of the smallest Apicomplexan genome from the human pathogen Babesia microti.</title>
        <authorList>
            <person name="Cornillot E."/>
            <person name="Hadj-Kaddour K."/>
            <person name="Dassouli A."/>
            <person name="Noel B."/>
            <person name="Ranwez V."/>
            <person name="Vacherie B."/>
            <person name="Augagneur Y."/>
            <person name="Bres V."/>
            <person name="Duclos A."/>
            <person name="Randazzo S."/>
            <person name="Carcy B."/>
            <person name="Debierre-Grockiego F."/>
            <person name="Delbecq S."/>
            <person name="Moubri-Menage K."/>
            <person name="Shams-Eldin H."/>
            <person name="Usmani-Brown S."/>
            <person name="Bringaud F."/>
            <person name="Wincker P."/>
            <person name="Vivares C.P."/>
            <person name="Schwarz R.T."/>
            <person name="Schetters T.P."/>
            <person name="Krause P.J."/>
            <person name="Gorenflot A."/>
            <person name="Berry V."/>
            <person name="Barbe V."/>
            <person name="Ben Mamoun C."/>
        </authorList>
    </citation>
    <scope>NUCLEOTIDE SEQUENCE [LARGE SCALE GENOMIC DNA]</scope>
    <source>
        <strain evidence="6 7">RI</strain>
    </source>
</reference>
<dbReference type="VEuPathDB" id="PiroplasmaDB:BmR1_04g05680"/>
<gene>
    <name evidence="6" type="ORF">BmR1_04g05680</name>
</gene>
<reference evidence="6 7" key="2">
    <citation type="journal article" date="2013" name="PLoS ONE">
        <title>Whole genome mapping and re-organization of the nuclear and mitochondrial genomes of Babesia microti isolates.</title>
        <authorList>
            <person name="Cornillot E."/>
            <person name="Dassouli A."/>
            <person name="Garg A."/>
            <person name="Pachikara N."/>
            <person name="Randazzo S."/>
            <person name="Depoix D."/>
            <person name="Carcy B."/>
            <person name="Delbecq S."/>
            <person name="Frutos R."/>
            <person name="Silva J.C."/>
            <person name="Sutton R."/>
            <person name="Krause P.J."/>
            <person name="Mamoun C.B."/>
        </authorList>
    </citation>
    <scope>NUCLEOTIDE SEQUENCE [LARGE SCALE GENOMIC DNA]</scope>
    <source>
        <strain evidence="6 7">RI</strain>
    </source>
</reference>
<keyword evidence="4" id="KW-0539">Nucleus</keyword>
<proteinExistence type="predicted"/>
<keyword evidence="3" id="KW-0804">Transcription</keyword>
<dbReference type="EMBL" id="LN871599">
    <property type="protein sequence ID" value="CCF75334.1"/>
    <property type="molecule type" value="Genomic_DNA"/>
</dbReference>
<evidence type="ECO:0000256" key="3">
    <source>
        <dbReference type="ARBA" id="ARBA00023163"/>
    </source>
</evidence>
<dbReference type="Proteomes" id="UP000002899">
    <property type="component" value="Chromosome IV"/>
</dbReference>
<keyword evidence="2" id="KW-0805">Transcription regulation</keyword>
<evidence type="ECO:0000259" key="5">
    <source>
        <dbReference type="Pfam" id="PF07524"/>
    </source>
</evidence>
<dbReference type="GO" id="GO:0005634">
    <property type="term" value="C:nucleus"/>
    <property type="evidence" value="ECO:0007669"/>
    <property type="project" value="UniProtKB-SubCell"/>
</dbReference>
<evidence type="ECO:0000313" key="7">
    <source>
        <dbReference type="Proteomes" id="UP000002899"/>
    </source>
</evidence>
<dbReference type="Pfam" id="PF07524">
    <property type="entry name" value="Bromo_TP"/>
    <property type="match status" value="1"/>
</dbReference>
<reference evidence="6 7" key="3">
    <citation type="journal article" date="2016" name="Sci. Rep.">
        <title>Genome-wide diversity and gene expression profiling of Babesia microti isolates identify polymorphic genes that mediate host-pathogen interactions.</title>
        <authorList>
            <person name="Silva J.C."/>
            <person name="Cornillot E."/>
            <person name="McCracken C."/>
            <person name="Usmani-Brown S."/>
            <person name="Dwivedi A."/>
            <person name="Ifeonu O.O."/>
            <person name="Crabtree J."/>
            <person name="Gotia H.T."/>
            <person name="Virji A.Z."/>
            <person name="Reynes C."/>
            <person name="Colinge J."/>
            <person name="Kumar V."/>
            <person name="Lawres L."/>
            <person name="Pazzi J.E."/>
            <person name="Pablo J.V."/>
            <person name="Hung C."/>
            <person name="Brancato J."/>
            <person name="Kumari P."/>
            <person name="Orvis J."/>
            <person name="Tretina K."/>
            <person name="Chibucos M."/>
            <person name="Ott S."/>
            <person name="Sadzewicz L."/>
            <person name="Sengamalay N."/>
            <person name="Shetty A.C."/>
            <person name="Su Q."/>
            <person name="Tallon L."/>
            <person name="Fraser C.M."/>
            <person name="Frutos R."/>
            <person name="Molina D.M."/>
            <person name="Krause P.J."/>
            <person name="Ben Mamoun C."/>
        </authorList>
    </citation>
    <scope>NUCLEOTIDE SEQUENCE [LARGE SCALE GENOMIC DNA]</scope>
    <source>
        <strain evidence="6 7">RI</strain>
    </source>
</reference>
<dbReference type="GeneID" id="24425780"/>
<dbReference type="RefSeq" id="XP_012649742.1">
    <property type="nucleotide sequence ID" value="XM_012794288.1"/>
</dbReference>
<dbReference type="CDD" id="cd00076">
    <property type="entry name" value="HFD_SF"/>
    <property type="match status" value="1"/>
</dbReference>
<feature type="domain" description="Bromodomain associated" evidence="5">
    <location>
        <begin position="90"/>
        <end position="156"/>
    </location>
</feature>
<keyword evidence="7" id="KW-1185">Reference proteome</keyword>
<comment type="subcellular location">
    <subcellularLocation>
        <location evidence="1">Nucleus</location>
    </subcellularLocation>
</comment>
<evidence type="ECO:0000256" key="4">
    <source>
        <dbReference type="ARBA" id="ARBA00023242"/>
    </source>
</evidence>
<name>I7I9N2_BABMR</name>
<dbReference type="InterPro" id="IPR006565">
    <property type="entry name" value="BTP"/>
</dbReference>
<evidence type="ECO:0000256" key="1">
    <source>
        <dbReference type="ARBA" id="ARBA00004123"/>
    </source>
</evidence>
<dbReference type="AlphaFoldDB" id="I7I9N2"/>